<evidence type="ECO:0000313" key="1">
    <source>
        <dbReference type="EMBL" id="OGG55065.1"/>
    </source>
</evidence>
<protein>
    <submittedName>
        <fullName evidence="1">Uncharacterized protein</fullName>
    </submittedName>
</protein>
<proteinExistence type="predicted"/>
<name>A0A1F6D118_9BACT</name>
<accession>A0A1F6D118</accession>
<dbReference type="EMBL" id="MFLC01000021">
    <property type="protein sequence ID" value="OGG55065.1"/>
    <property type="molecule type" value="Genomic_DNA"/>
</dbReference>
<evidence type="ECO:0000313" key="2">
    <source>
        <dbReference type="Proteomes" id="UP000177659"/>
    </source>
</evidence>
<gene>
    <name evidence="1" type="ORF">A3D62_01815</name>
</gene>
<comment type="caution">
    <text evidence="1">The sequence shown here is derived from an EMBL/GenBank/DDBJ whole genome shotgun (WGS) entry which is preliminary data.</text>
</comment>
<dbReference type="AlphaFoldDB" id="A0A1F6D118"/>
<dbReference type="Proteomes" id="UP000177659">
    <property type="component" value="Unassembled WGS sequence"/>
</dbReference>
<reference evidence="1 2" key="1">
    <citation type="journal article" date="2016" name="Nat. Commun.">
        <title>Thousands of microbial genomes shed light on interconnected biogeochemical processes in an aquifer system.</title>
        <authorList>
            <person name="Anantharaman K."/>
            <person name="Brown C.T."/>
            <person name="Hug L.A."/>
            <person name="Sharon I."/>
            <person name="Castelle C.J."/>
            <person name="Probst A.J."/>
            <person name="Thomas B.C."/>
            <person name="Singh A."/>
            <person name="Wilkins M.J."/>
            <person name="Karaoz U."/>
            <person name="Brodie E.L."/>
            <person name="Williams K.H."/>
            <person name="Hubbard S.S."/>
            <person name="Banfield J.F."/>
        </authorList>
    </citation>
    <scope>NUCLEOTIDE SEQUENCE [LARGE SCALE GENOMIC DNA]</scope>
</reference>
<organism evidence="1 2">
    <name type="scientific">Candidatus Kaiserbacteria bacterium RIFCSPHIGHO2_02_FULL_49_11</name>
    <dbReference type="NCBI Taxonomy" id="1798489"/>
    <lineage>
        <taxon>Bacteria</taxon>
        <taxon>Candidatus Kaiseribacteriota</taxon>
    </lineage>
</organism>
<sequence>MDSLQLTQSGKVFFPVFTSQQALSRMFVHGKDEQGLYVACRLSNRNPSRFYGWYVLVSPEDLPLMKEFNWCGTISASIDGRARGIEIRRRRSVNGKPSSIMLGREIWSRVYAGEMPVMVYRLGHPLDFRRVNLSQYPLEEGVRGITKHKDAWQVQITIGNITHYVGRTASPDEGYRMFNRHLKGLKEQHPDDSRIQAVPYNEIEPQF</sequence>